<dbReference type="HOGENOM" id="CLU_2431240_0_0_1"/>
<proteinExistence type="predicted"/>
<accession>M1DJH1</accession>
<keyword evidence="2" id="KW-1185">Reference proteome</keyword>
<evidence type="ECO:0000313" key="1">
    <source>
        <dbReference type="EnsemblPlants" id="PGSC0003DMT400090035"/>
    </source>
</evidence>
<protein>
    <submittedName>
        <fullName evidence="1">Uncharacterized protein</fullName>
    </submittedName>
</protein>
<dbReference type="EnsemblPlants" id="PGSC0003DMT400090035">
    <property type="protein sequence ID" value="PGSC0003DMT400090035"/>
    <property type="gene ID" value="PGSC0003DMG400039606"/>
</dbReference>
<dbReference type="InParanoid" id="M1DJH1"/>
<dbReference type="Gramene" id="PGSC0003DMT400090035">
    <property type="protein sequence ID" value="PGSC0003DMT400090035"/>
    <property type="gene ID" value="PGSC0003DMG400039606"/>
</dbReference>
<sequence length="91" mass="9801">MIQVKIGIMINPSARIRGSAGIVPTSAYVTHRGYCGHSILGFFQQLPVSSHIGLVLLPIAHASVRGRTSNIVALKRIGLSNPKDLSINYSY</sequence>
<dbReference type="PaxDb" id="4113-PGSC0003DMT400090035"/>
<evidence type="ECO:0000313" key="2">
    <source>
        <dbReference type="Proteomes" id="UP000011115"/>
    </source>
</evidence>
<reference evidence="2" key="1">
    <citation type="journal article" date="2011" name="Nature">
        <title>Genome sequence and analysis of the tuber crop potato.</title>
        <authorList>
            <consortium name="The Potato Genome Sequencing Consortium"/>
        </authorList>
    </citation>
    <scope>NUCLEOTIDE SEQUENCE [LARGE SCALE GENOMIC DNA]</scope>
    <source>
        <strain evidence="2">cv. DM1-3 516 R44</strain>
    </source>
</reference>
<reference evidence="1" key="2">
    <citation type="submission" date="2015-06" db="UniProtKB">
        <authorList>
            <consortium name="EnsemblPlants"/>
        </authorList>
    </citation>
    <scope>IDENTIFICATION</scope>
    <source>
        <strain evidence="1">DM1-3 516 R44</strain>
    </source>
</reference>
<organism evidence="1 2">
    <name type="scientific">Solanum tuberosum</name>
    <name type="common">Potato</name>
    <dbReference type="NCBI Taxonomy" id="4113"/>
    <lineage>
        <taxon>Eukaryota</taxon>
        <taxon>Viridiplantae</taxon>
        <taxon>Streptophyta</taxon>
        <taxon>Embryophyta</taxon>
        <taxon>Tracheophyta</taxon>
        <taxon>Spermatophyta</taxon>
        <taxon>Magnoliopsida</taxon>
        <taxon>eudicotyledons</taxon>
        <taxon>Gunneridae</taxon>
        <taxon>Pentapetalae</taxon>
        <taxon>asterids</taxon>
        <taxon>lamiids</taxon>
        <taxon>Solanales</taxon>
        <taxon>Solanaceae</taxon>
        <taxon>Solanoideae</taxon>
        <taxon>Solaneae</taxon>
        <taxon>Solanum</taxon>
    </lineage>
</organism>
<dbReference type="Proteomes" id="UP000011115">
    <property type="component" value="Unassembled WGS sequence"/>
</dbReference>
<dbReference type="AlphaFoldDB" id="M1DJH1"/>
<name>M1DJH1_SOLTU</name>